<comment type="caution">
    <text evidence="2">The sequence shown here is derived from an EMBL/GenBank/DDBJ whole genome shotgun (WGS) entry which is preliminary data.</text>
</comment>
<keyword evidence="3" id="KW-1185">Reference proteome</keyword>
<sequence>MDTKENKKSKLYIDDSYDLQLVSKLHPALRWVLMLPIGFLAILLVQLAYGFVFNKLLSNFDTSSVFSIIVNSIFMAMKYCVFVVAMVGVAPVIRANKFLASIVCAFIAVIVCLGSTFFLFSKADSVDWPMLIATGCASLLGIIWASWNVRSVTSKPLTTTQDDDGPKQ</sequence>
<keyword evidence="1" id="KW-1133">Transmembrane helix</keyword>
<name>A0A069QEK5_HOYLO</name>
<keyword evidence="1" id="KW-0472">Membrane</keyword>
<organism evidence="2 3">
    <name type="scientific">Hoylesella loescheii DSM 19665 = JCM 12249 = ATCC 15930</name>
    <dbReference type="NCBI Taxonomy" id="1122985"/>
    <lineage>
        <taxon>Bacteria</taxon>
        <taxon>Pseudomonadati</taxon>
        <taxon>Bacteroidota</taxon>
        <taxon>Bacteroidia</taxon>
        <taxon>Bacteroidales</taxon>
        <taxon>Prevotellaceae</taxon>
        <taxon>Hoylesella</taxon>
    </lineage>
</organism>
<dbReference type="eggNOG" id="ENOG502ZW1N">
    <property type="taxonomic scope" value="Bacteria"/>
</dbReference>
<keyword evidence="1" id="KW-0812">Transmembrane</keyword>
<dbReference type="HOGENOM" id="CLU_135025_0_0_10"/>
<dbReference type="Proteomes" id="UP000027442">
    <property type="component" value="Unassembled WGS sequence"/>
</dbReference>
<feature type="transmembrane region" description="Helical" evidence="1">
    <location>
        <begin position="31"/>
        <end position="52"/>
    </location>
</feature>
<feature type="transmembrane region" description="Helical" evidence="1">
    <location>
        <begin position="98"/>
        <end position="120"/>
    </location>
</feature>
<gene>
    <name evidence="2" type="ORF">HMPREF1991_02612</name>
</gene>
<reference evidence="2 3" key="1">
    <citation type="submission" date="2013-08" db="EMBL/GenBank/DDBJ databases">
        <authorList>
            <person name="Weinstock G."/>
            <person name="Sodergren E."/>
            <person name="Wylie T."/>
            <person name="Fulton L."/>
            <person name="Fulton R."/>
            <person name="Fronick C."/>
            <person name="O'Laughlin M."/>
            <person name="Godfrey J."/>
            <person name="Miner T."/>
            <person name="Herter B."/>
            <person name="Appelbaum E."/>
            <person name="Cordes M."/>
            <person name="Lek S."/>
            <person name="Wollam A."/>
            <person name="Pepin K.H."/>
            <person name="Palsikar V.B."/>
            <person name="Mitreva M."/>
            <person name="Wilson R.K."/>
        </authorList>
    </citation>
    <scope>NUCLEOTIDE SEQUENCE [LARGE SCALE GENOMIC DNA]</scope>
    <source>
        <strain evidence="2 3">ATCC 15930</strain>
    </source>
</reference>
<proteinExistence type="predicted"/>
<accession>A0A069QEK5</accession>
<evidence type="ECO:0000313" key="2">
    <source>
        <dbReference type="EMBL" id="KDR51318.1"/>
    </source>
</evidence>
<protein>
    <recommendedName>
        <fullName evidence="4">Flagellar biosynthesis protein FliQ</fullName>
    </recommendedName>
</protein>
<feature type="transmembrane region" description="Helical" evidence="1">
    <location>
        <begin position="64"/>
        <end position="86"/>
    </location>
</feature>
<dbReference type="RefSeq" id="WP_018966836.1">
    <property type="nucleotide sequence ID" value="NZ_KB899212.1"/>
</dbReference>
<evidence type="ECO:0000313" key="3">
    <source>
        <dbReference type="Proteomes" id="UP000027442"/>
    </source>
</evidence>
<dbReference type="AlphaFoldDB" id="A0A069QEK5"/>
<feature type="transmembrane region" description="Helical" evidence="1">
    <location>
        <begin position="126"/>
        <end position="147"/>
    </location>
</feature>
<evidence type="ECO:0000256" key="1">
    <source>
        <dbReference type="SAM" id="Phobius"/>
    </source>
</evidence>
<evidence type="ECO:0008006" key="4">
    <source>
        <dbReference type="Google" id="ProtNLM"/>
    </source>
</evidence>
<dbReference type="PATRIC" id="fig|1122985.7.peg.2705"/>
<dbReference type="EMBL" id="JNGW01000114">
    <property type="protein sequence ID" value="KDR51318.1"/>
    <property type="molecule type" value="Genomic_DNA"/>
</dbReference>